<dbReference type="PANTHER" id="PTHR12526">
    <property type="entry name" value="GLYCOSYLTRANSFERASE"/>
    <property type="match status" value="1"/>
</dbReference>
<organism evidence="2 3">
    <name type="scientific">Algibacter aquimarinus</name>
    <dbReference type="NCBI Taxonomy" id="1136748"/>
    <lineage>
        <taxon>Bacteria</taxon>
        <taxon>Pseudomonadati</taxon>
        <taxon>Bacteroidota</taxon>
        <taxon>Flavobacteriia</taxon>
        <taxon>Flavobacteriales</taxon>
        <taxon>Flavobacteriaceae</taxon>
        <taxon>Algibacter</taxon>
    </lineage>
</organism>
<dbReference type="InterPro" id="IPR001296">
    <property type="entry name" value="Glyco_trans_1"/>
</dbReference>
<reference evidence="3" key="1">
    <citation type="journal article" date="2019" name="Int. J. Syst. Evol. Microbiol.">
        <title>The Global Catalogue of Microorganisms (GCM) 10K type strain sequencing project: providing services to taxonomists for standard genome sequencing and annotation.</title>
        <authorList>
            <consortium name="The Broad Institute Genomics Platform"/>
            <consortium name="The Broad Institute Genome Sequencing Center for Infectious Disease"/>
            <person name="Wu L."/>
            <person name="Ma J."/>
        </authorList>
    </citation>
    <scope>NUCLEOTIDE SEQUENCE [LARGE SCALE GENOMIC DNA]</scope>
    <source>
        <strain evidence="3">JCM 18287</strain>
    </source>
</reference>
<evidence type="ECO:0000313" key="3">
    <source>
        <dbReference type="Proteomes" id="UP001501692"/>
    </source>
</evidence>
<feature type="domain" description="Glycosyl transferase family 1" evidence="1">
    <location>
        <begin position="178"/>
        <end position="337"/>
    </location>
</feature>
<gene>
    <name evidence="2" type="ORF">GCM10023315_03750</name>
</gene>
<keyword evidence="3" id="KW-1185">Reference proteome</keyword>
<proteinExistence type="predicted"/>
<dbReference type="EMBL" id="BAABJK010000002">
    <property type="protein sequence ID" value="GAA4959368.1"/>
    <property type="molecule type" value="Genomic_DNA"/>
</dbReference>
<dbReference type="PANTHER" id="PTHR12526:SF630">
    <property type="entry name" value="GLYCOSYLTRANSFERASE"/>
    <property type="match status" value="1"/>
</dbReference>
<name>A0ABP9H176_9FLAO</name>
<protein>
    <submittedName>
        <fullName evidence="2">Glycosyltransferase family 4 protein</fullName>
    </submittedName>
</protein>
<evidence type="ECO:0000313" key="2">
    <source>
        <dbReference type="EMBL" id="GAA4959368.1"/>
    </source>
</evidence>
<dbReference type="Gene3D" id="3.40.50.2000">
    <property type="entry name" value="Glycogen Phosphorylase B"/>
    <property type="match status" value="2"/>
</dbReference>
<comment type="caution">
    <text evidence="2">The sequence shown here is derived from an EMBL/GenBank/DDBJ whole genome shotgun (WGS) entry which is preliminary data.</text>
</comment>
<dbReference type="Proteomes" id="UP001501692">
    <property type="component" value="Unassembled WGS sequence"/>
</dbReference>
<sequence length="359" mass="41518">MIKLLYITTNLNSSGGVARVLSLKLNYLVEKYDYDVAVINSNGDSSNLFFKFDKRIKIYSLNQHYSKIKRFLTYKSKLNNLIFEINPDVIVNCDDGLKGALLPYILSGKFPLIFESHRTHNALERNILENLKLKFRNLFFSKSINKYKRIVVYRHLEKVWKSKNIRVIHNPLAFEIPKKSSSLNNRIVLAVGRLSYVKGYDKLINIWTLVVEKHPDWKLHIYGEGDRLSLLKKVKKMNLINNISFFNPVSNIKDVYLNASILVNTSRHEAFGLALIEAMACGLPVLAFSNTLGPRIYIKHKENGFLIKKDDMAGYANQIIELIEDKDKMQSIGKNAKISIKKYEISNIMEQWNHLFQSI</sequence>
<evidence type="ECO:0000259" key="1">
    <source>
        <dbReference type="Pfam" id="PF00534"/>
    </source>
</evidence>
<accession>A0ABP9H176</accession>
<dbReference type="RefSeq" id="WP_345163947.1">
    <property type="nucleotide sequence ID" value="NZ_BAABJK010000002.1"/>
</dbReference>
<dbReference type="SUPFAM" id="SSF53756">
    <property type="entry name" value="UDP-Glycosyltransferase/glycogen phosphorylase"/>
    <property type="match status" value="1"/>
</dbReference>
<dbReference type="Pfam" id="PF00534">
    <property type="entry name" value="Glycos_transf_1"/>
    <property type="match status" value="1"/>
</dbReference>